<evidence type="ECO:0000256" key="11">
    <source>
        <dbReference type="SAM" id="MobiDB-lite"/>
    </source>
</evidence>
<feature type="region of interest" description="Disordered" evidence="11">
    <location>
        <begin position="266"/>
        <end position="286"/>
    </location>
</feature>
<dbReference type="Proteomes" id="UP001085076">
    <property type="component" value="Miscellaneous, Linkage group lg01"/>
</dbReference>
<evidence type="ECO:0000256" key="8">
    <source>
        <dbReference type="ARBA" id="ARBA00023242"/>
    </source>
</evidence>
<keyword evidence="8" id="KW-0539">Nucleus</keyword>
<dbReference type="GO" id="GO:0006397">
    <property type="term" value="P:mRNA processing"/>
    <property type="evidence" value="ECO:0007669"/>
    <property type="project" value="UniProtKB-KW"/>
</dbReference>
<feature type="region of interest" description="Disordered" evidence="11">
    <location>
        <begin position="184"/>
        <end position="207"/>
    </location>
</feature>
<dbReference type="EMBL" id="JAGGNH010000001">
    <property type="protein sequence ID" value="KAJ0988737.1"/>
    <property type="molecule type" value="Genomic_DNA"/>
</dbReference>
<reference evidence="12" key="2">
    <citation type="journal article" date="2022" name="Hortic Res">
        <title>The genome of Dioscorea zingiberensis sheds light on the biosynthesis, origin and evolution of the medicinally important diosgenin saponins.</title>
        <authorList>
            <person name="Li Y."/>
            <person name="Tan C."/>
            <person name="Li Z."/>
            <person name="Guo J."/>
            <person name="Li S."/>
            <person name="Chen X."/>
            <person name="Wang C."/>
            <person name="Dai X."/>
            <person name="Yang H."/>
            <person name="Song W."/>
            <person name="Hou L."/>
            <person name="Xu J."/>
            <person name="Tong Z."/>
            <person name="Xu A."/>
            <person name="Yuan X."/>
            <person name="Wang W."/>
            <person name="Yang Q."/>
            <person name="Chen L."/>
            <person name="Sun Z."/>
            <person name="Wang K."/>
            <person name="Pan B."/>
            <person name="Chen J."/>
            <person name="Bao Y."/>
            <person name="Liu F."/>
            <person name="Qi X."/>
            <person name="Gang D.R."/>
            <person name="Wen J."/>
            <person name="Li J."/>
        </authorList>
    </citation>
    <scope>NUCLEOTIDE SEQUENCE</scope>
    <source>
        <strain evidence="12">Dzin_1.0</strain>
    </source>
</reference>
<evidence type="ECO:0000313" key="13">
    <source>
        <dbReference type="Proteomes" id="UP001085076"/>
    </source>
</evidence>
<dbReference type="GO" id="GO:0008380">
    <property type="term" value="P:RNA splicing"/>
    <property type="evidence" value="ECO:0007669"/>
    <property type="project" value="UniProtKB-KW"/>
</dbReference>
<evidence type="ECO:0000256" key="4">
    <source>
        <dbReference type="ARBA" id="ARBA00022490"/>
    </source>
</evidence>
<feature type="region of interest" description="Disordered" evidence="11">
    <location>
        <begin position="386"/>
        <end position="424"/>
    </location>
</feature>
<comment type="caution">
    <text evidence="12">The sequence shown here is derived from an EMBL/GenBank/DDBJ whole genome shotgun (WGS) entry which is preliminary data.</text>
</comment>
<comment type="function">
    <text evidence="10">Protein associated with the U5 snRNP, during its maturation and its post-splicing recycling and which is required for spliceosomal tri-snRNP complex assembly in the nucleus. Has a molecular sequestering activity and transiently hinders SNRNP200 binding sites for constitutive splicing factors that intervene later during the assembly of the spliceosome and splicing. Together with its molecular sequestering activity, may also function as a molecular adapter and placeholder, coordinating the assembly of the U5 snRNP and its association with the U4/U6 di-snRNP.</text>
</comment>
<evidence type="ECO:0000256" key="3">
    <source>
        <dbReference type="ARBA" id="ARBA00010362"/>
    </source>
</evidence>
<feature type="region of interest" description="Disordered" evidence="11">
    <location>
        <begin position="322"/>
        <end position="356"/>
    </location>
</feature>
<evidence type="ECO:0000256" key="1">
    <source>
        <dbReference type="ARBA" id="ARBA00004123"/>
    </source>
</evidence>
<evidence type="ECO:0000256" key="7">
    <source>
        <dbReference type="ARBA" id="ARBA00023187"/>
    </source>
</evidence>
<dbReference type="OrthoDB" id="1906282at2759"/>
<keyword evidence="7" id="KW-0508">mRNA splicing</keyword>
<dbReference type="InterPro" id="IPR029338">
    <property type="entry name" value="TSSC4"/>
</dbReference>
<keyword evidence="4" id="KW-0963">Cytoplasm</keyword>
<comment type="subcellular location">
    <subcellularLocation>
        <location evidence="2">Cytoplasm</location>
    </subcellularLocation>
    <subcellularLocation>
        <location evidence="1">Nucleus</location>
    </subcellularLocation>
</comment>
<evidence type="ECO:0000256" key="2">
    <source>
        <dbReference type="ARBA" id="ARBA00004496"/>
    </source>
</evidence>
<evidence type="ECO:0000256" key="5">
    <source>
        <dbReference type="ARBA" id="ARBA00022664"/>
    </source>
</evidence>
<dbReference type="PANTHER" id="PTHR13445:SF3">
    <property type="entry name" value="U5 SMALL NUCLEAR RIBONUCLEOPROTEIN TSSC4"/>
    <property type="match status" value="1"/>
</dbReference>
<keyword evidence="6" id="KW-0747">Spliceosome</keyword>
<accession>A0A9D5DE17</accession>
<feature type="region of interest" description="Disordered" evidence="11">
    <location>
        <begin position="61"/>
        <end position="126"/>
    </location>
</feature>
<feature type="compositionally biased region" description="Basic and acidic residues" evidence="11">
    <location>
        <begin position="95"/>
        <end position="107"/>
    </location>
</feature>
<name>A0A9D5DE17_9LILI</name>
<dbReference type="GO" id="GO:0005681">
    <property type="term" value="C:spliceosomal complex"/>
    <property type="evidence" value="ECO:0007669"/>
    <property type="project" value="UniProtKB-KW"/>
</dbReference>
<protein>
    <recommendedName>
        <fullName evidence="9">U5 small nuclear ribonucleoprotein TSSC4</fullName>
    </recommendedName>
</protein>
<proteinExistence type="inferred from homology"/>
<dbReference type="GO" id="GO:0005737">
    <property type="term" value="C:cytoplasm"/>
    <property type="evidence" value="ECO:0007669"/>
    <property type="project" value="UniProtKB-SubCell"/>
</dbReference>
<evidence type="ECO:0000256" key="10">
    <source>
        <dbReference type="ARBA" id="ARBA00045970"/>
    </source>
</evidence>
<comment type="similarity">
    <text evidence="3">Belongs to the TSSC4 family.</text>
</comment>
<sequence length="424" mass="48191">MDESFEVRVKRLFGSQLFEAVPKSAFPSSSWSVASGEVERREWNRERGVDPEREDIPCASAFDEGGCFSKKSRAGRVRKEDFESDLDDLDDGEEEGKGENAEEREIRSSVGLDPTLDNEDEEDEYDKAAFFKEDTDERVYMRDVKDRGPHLNYYNIITDPFEESFEEVHRNCKDPRADHFAARNRLDEDKEAAGADPHADTDKPAMNIQAKITEVDVILKPILKRKEEVMNPRPKKRVRFDPGCKDEQDEVFKEVQDFHMVPQSMETTAVSEEDSTLPQETPAIPDYIKNPSKYTCYTFDSTADLDDKANRAAFEDFRKLMNQSNPDKLDPEFPLDLPNSIPFTPQRKKAGDPMSVDDGLKVSEVAGKGALLTSVRSMGIAAAETQENDACEMEEDDMEESNVNTRKADRNRKYRLKTSASDTA</sequence>
<gene>
    <name evidence="12" type="ORF">J5N97_007093</name>
</gene>
<feature type="compositionally biased region" description="Acidic residues" evidence="11">
    <location>
        <begin position="116"/>
        <end position="125"/>
    </location>
</feature>
<evidence type="ECO:0000313" key="12">
    <source>
        <dbReference type="EMBL" id="KAJ0988737.1"/>
    </source>
</evidence>
<dbReference type="AlphaFoldDB" id="A0A9D5DE17"/>
<feature type="compositionally biased region" description="Acidic residues" evidence="11">
    <location>
        <begin position="82"/>
        <end position="94"/>
    </location>
</feature>
<keyword evidence="13" id="KW-1185">Reference proteome</keyword>
<organism evidence="12 13">
    <name type="scientific">Dioscorea zingiberensis</name>
    <dbReference type="NCBI Taxonomy" id="325984"/>
    <lineage>
        <taxon>Eukaryota</taxon>
        <taxon>Viridiplantae</taxon>
        <taxon>Streptophyta</taxon>
        <taxon>Embryophyta</taxon>
        <taxon>Tracheophyta</taxon>
        <taxon>Spermatophyta</taxon>
        <taxon>Magnoliopsida</taxon>
        <taxon>Liliopsida</taxon>
        <taxon>Dioscoreales</taxon>
        <taxon>Dioscoreaceae</taxon>
        <taxon>Dioscorea</taxon>
    </lineage>
</organism>
<feature type="compositionally biased region" description="Basic and acidic residues" evidence="11">
    <location>
        <begin position="184"/>
        <end position="203"/>
    </location>
</feature>
<keyword evidence="5" id="KW-0507">mRNA processing</keyword>
<evidence type="ECO:0000256" key="6">
    <source>
        <dbReference type="ARBA" id="ARBA00022728"/>
    </source>
</evidence>
<reference evidence="12" key="1">
    <citation type="submission" date="2021-03" db="EMBL/GenBank/DDBJ databases">
        <authorList>
            <person name="Li Z."/>
            <person name="Yang C."/>
        </authorList>
    </citation>
    <scope>NUCLEOTIDE SEQUENCE</scope>
    <source>
        <strain evidence="12">Dzin_1.0</strain>
        <tissue evidence="12">Leaf</tissue>
    </source>
</reference>
<dbReference type="PANTHER" id="PTHR13445">
    <property type="entry name" value="TUMOR SUPPRESSING SUBTRANSFERABLE CANDIDATE 4 TSSC4"/>
    <property type="match status" value="1"/>
</dbReference>
<evidence type="ECO:0000256" key="9">
    <source>
        <dbReference type="ARBA" id="ARBA00035304"/>
    </source>
</evidence>
<feature type="compositionally biased region" description="Acidic residues" evidence="11">
    <location>
        <begin position="386"/>
        <end position="400"/>
    </location>
</feature>